<protein>
    <recommendedName>
        <fullName evidence="1">DUF1618 domain-containing protein</fullName>
    </recommendedName>
</protein>
<evidence type="ECO:0000313" key="3">
    <source>
        <dbReference type="Proteomes" id="UP001341281"/>
    </source>
</evidence>
<dbReference type="InterPro" id="IPR011676">
    <property type="entry name" value="DUF1618"/>
</dbReference>
<evidence type="ECO:0000313" key="2">
    <source>
        <dbReference type="EMBL" id="WVZ56020.1"/>
    </source>
</evidence>
<keyword evidence="3" id="KW-1185">Reference proteome</keyword>
<sequence length="319" mass="34146">MASPSPQQSWVILAWARPRAWRPPGSSRRARATPPRLAHLTVAPTVFPSDPDPQARIAADASGGLFLVVAPPPVSERPPTRERVWRDPDSGVERTIRIVQVPRPAYFVLDVPAAAAARVPGAGDHLDMAAVGVLAGPREYMVVGLQIIVGGKEATLLCFSSEAREWVEKDVRNPLPRWMWSFGDVVSHGGVWWVDCAVGLLACDPFTDHPKMAYIPLPEVGGHGGGAGGGGGHGSCGYCTIRRLASRRPVQLSGGKFHCVDMGCASQGGAPRITMFTLDDPETVEWTPKYAMDFSGIWDCASYKAAGLPTNKAPEVALI</sequence>
<dbReference type="Proteomes" id="UP001341281">
    <property type="component" value="Chromosome 02"/>
</dbReference>
<dbReference type="AlphaFoldDB" id="A0AAQ3PSP2"/>
<accession>A0AAQ3PSP2</accession>
<dbReference type="PANTHER" id="PTHR33086:SF44">
    <property type="entry name" value="OS03G0683600 PROTEIN"/>
    <property type="match status" value="1"/>
</dbReference>
<dbReference type="Pfam" id="PF07762">
    <property type="entry name" value="DUF1618"/>
    <property type="match status" value="1"/>
</dbReference>
<dbReference type="PANTHER" id="PTHR33086">
    <property type="entry name" value="OS05G0468200 PROTEIN-RELATED"/>
    <property type="match status" value="1"/>
</dbReference>
<reference evidence="2 3" key="1">
    <citation type="submission" date="2024-02" db="EMBL/GenBank/DDBJ databases">
        <title>High-quality chromosome-scale genome assembly of Pensacola bahiagrass (Paspalum notatum Flugge var. saurae).</title>
        <authorList>
            <person name="Vega J.M."/>
            <person name="Podio M."/>
            <person name="Orjuela J."/>
            <person name="Siena L.A."/>
            <person name="Pessino S.C."/>
            <person name="Combes M.C."/>
            <person name="Mariac C."/>
            <person name="Albertini E."/>
            <person name="Pupilli F."/>
            <person name="Ortiz J.P.A."/>
            <person name="Leblanc O."/>
        </authorList>
    </citation>
    <scope>NUCLEOTIDE SEQUENCE [LARGE SCALE GENOMIC DNA]</scope>
    <source>
        <strain evidence="2">R1</strain>
        <tissue evidence="2">Leaf</tissue>
    </source>
</reference>
<evidence type="ECO:0000259" key="1">
    <source>
        <dbReference type="Pfam" id="PF07762"/>
    </source>
</evidence>
<gene>
    <name evidence="2" type="ORF">U9M48_006607</name>
</gene>
<dbReference type="EMBL" id="CP144746">
    <property type="protein sequence ID" value="WVZ56020.1"/>
    <property type="molecule type" value="Genomic_DNA"/>
</dbReference>
<name>A0AAQ3PSP2_PASNO</name>
<organism evidence="2 3">
    <name type="scientific">Paspalum notatum var. saurae</name>
    <dbReference type="NCBI Taxonomy" id="547442"/>
    <lineage>
        <taxon>Eukaryota</taxon>
        <taxon>Viridiplantae</taxon>
        <taxon>Streptophyta</taxon>
        <taxon>Embryophyta</taxon>
        <taxon>Tracheophyta</taxon>
        <taxon>Spermatophyta</taxon>
        <taxon>Magnoliopsida</taxon>
        <taxon>Liliopsida</taxon>
        <taxon>Poales</taxon>
        <taxon>Poaceae</taxon>
        <taxon>PACMAD clade</taxon>
        <taxon>Panicoideae</taxon>
        <taxon>Andropogonodae</taxon>
        <taxon>Paspaleae</taxon>
        <taxon>Paspalinae</taxon>
        <taxon>Paspalum</taxon>
    </lineage>
</organism>
<feature type="domain" description="DUF1618" evidence="1">
    <location>
        <begin position="193"/>
        <end position="314"/>
    </location>
</feature>
<proteinExistence type="predicted"/>